<evidence type="ECO:0000256" key="1">
    <source>
        <dbReference type="SAM" id="MobiDB-lite"/>
    </source>
</evidence>
<name>A0ABQ6BFE2_9CAUL</name>
<sequence>MAGLVEIPVRGRGGGRGRGGVLESVEPGAILDRDPGEHGFERGDLGGRERFHIATLPDTGLPTVKAAIGG</sequence>
<gene>
    <name evidence="2" type="ORF">GCM10007859_07530</name>
</gene>
<dbReference type="Proteomes" id="UP001156921">
    <property type="component" value="Unassembled WGS sequence"/>
</dbReference>
<accession>A0ABQ6BFE2</accession>
<proteinExistence type="predicted"/>
<keyword evidence="3" id="KW-1185">Reference proteome</keyword>
<reference evidence="3" key="1">
    <citation type="journal article" date="2019" name="Int. J. Syst. Evol. Microbiol.">
        <title>The Global Catalogue of Microorganisms (GCM) 10K type strain sequencing project: providing services to taxonomists for standard genome sequencing and annotation.</title>
        <authorList>
            <consortium name="The Broad Institute Genomics Platform"/>
            <consortium name="The Broad Institute Genome Sequencing Center for Infectious Disease"/>
            <person name="Wu L."/>
            <person name="Ma J."/>
        </authorList>
    </citation>
    <scope>NUCLEOTIDE SEQUENCE [LARGE SCALE GENOMIC DNA]</scope>
    <source>
        <strain evidence="3">NBRC 110107</strain>
    </source>
</reference>
<evidence type="ECO:0000313" key="2">
    <source>
        <dbReference type="EMBL" id="GLS00745.1"/>
    </source>
</evidence>
<feature type="compositionally biased region" description="Gly residues" evidence="1">
    <location>
        <begin position="11"/>
        <end position="20"/>
    </location>
</feature>
<comment type="caution">
    <text evidence="2">The sequence shown here is derived from an EMBL/GenBank/DDBJ whole genome shotgun (WGS) entry which is preliminary data.</text>
</comment>
<evidence type="ECO:0000313" key="3">
    <source>
        <dbReference type="Proteomes" id="UP001156921"/>
    </source>
</evidence>
<protein>
    <submittedName>
        <fullName evidence="2">Uncharacterized protein</fullName>
    </submittedName>
</protein>
<dbReference type="EMBL" id="BSOY01000010">
    <property type="protein sequence ID" value="GLS00745.1"/>
    <property type="molecule type" value="Genomic_DNA"/>
</dbReference>
<feature type="region of interest" description="Disordered" evidence="1">
    <location>
        <begin position="1"/>
        <end position="22"/>
    </location>
</feature>
<organism evidence="2 3">
    <name type="scientific">Brevundimonas denitrificans</name>
    <dbReference type="NCBI Taxonomy" id="1443434"/>
    <lineage>
        <taxon>Bacteria</taxon>
        <taxon>Pseudomonadati</taxon>
        <taxon>Pseudomonadota</taxon>
        <taxon>Alphaproteobacteria</taxon>
        <taxon>Caulobacterales</taxon>
        <taxon>Caulobacteraceae</taxon>
        <taxon>Brevundimonas</taxon>
    </lineage>
</organism>